<organism evidence="4 5">
    <name type="scientific">Marivirga aurantiaca</name>
    <dbReference type="NCBI Taxonomy" id="2802615"/>
    <lineage>
        <taxon>Bacteria</taxon>
        <taxon>Pseudomonadati</taxon>
        <taxon>Bacteroidota</taxon>
        <taxon>Cytophagia</taxon>
        <taxon>Cytophagales</taxon>
        <taxon>Marivirgaceae</taxon>
        <taxon>Marivirga</taxon>
    </lineage>
</organism>
<reference evidence="4" key="1">
    <citation type="submission" date="2021-01" db="EMBL/GenBank/DDBJ databases">
        <title>Marivirga aurantiaca sp. nov., isolated from intertidal surface sediments.</title>
        <authorList>
            <person name="Zhang M."/>
        </authorList>
    </citation>
    <scope>NUCLEOTIDE SEQUENCE</scope>
    <source>
        <strain evidence="4">S37H4</strain>
    </source>
</reference>
<evidence type="ECO:0000256" key="1">
    <source>
        <dbReference type="ARBA" id="ARBA00022679"/>
    </source>
</evidence>
<dbReference type="Pfam" id="PF00685">
    <property type="entry name" value="Sulfotransfer_1"/>
    <property type="match status" value="1"/>
</dbReference>
<evidence type="ECO:0000313" key="4">
    <source>
        <dbReference type="EMBL" id="MBK6264530.1"/>
    </source>
</evidence>
<dbReference type="InterPro" id="IPR000863">
    <property type="entry name" value="Sulfotransferase_dom"/>
</dbReference>
<dbReference type="Proteomes" id="UP000611723">
    <property type="component" value="Unassembled WGS sequence"/>
</dbReference>
<comment type="caution">
    <text evidence="4">The sequence shown here is derived from an EMBL/GenBank/DDBJ whole genome shotgun (WGS) entry which is preliminary data.</text>
</comment>
<dbReference type="EMBL" id="JAEQBW010000002">
    <property type="protein sequence ID" value="MBK6264530.1"/>
    <property type="molecule type" value="Genomic_DNA"/>
</dbReference>
<dbReference type="PANTHER" id="PTHR10605:SF56">
    <property type="entry name" value="BIFUNCTIONAL HEPARAN SULFATE N-DEACETYLASE_N-SULFOTRANSFERASE"/>
    <property type="match status" value="1"/>
</dbReference>
<evidence type="ECO:0000259" key="3">
    <source>
        <dbReference type="Pfam" id="PF00685"/>
    </source>
</evidence>
<dbReference type="AlphaFoldDB" id="A0A934WXB4"/>
<proteinExistence type="predicted"/>
<keyword evidence="5" id="KW-1185">Reference proteome</keyword>
<keyword evidence="1" id="KW-0808">Transferase</keyword>
<protein>
    <submittedName>
        <fullName evidence="4">Sulfotransferase domain-containing protein</fullName>
    </submittedName>
</protein>
<dbReference type="SUPFAM" id="SSF52540">
    <property type="entry name" value="P-loop containing nucleoside triphosphate hydrolases"/>
    <property type="match status" value="1"/>
</dbReference>
<dbReference type="Gene3D" id="3.40.50.300">
    <property type="entry name" value="P-loop containing nucleotide triphosphate hydrolases"/>
    <property type="match status" value="1"/>
</dbReference>
<sequence>MQPNLFLLGLPKCGTSTFFDQLCKHSAIEGTNPKETFQLLDEDSELITLKKHDSWKHVMPHSSDQVSYVLEGSTHTIFQKMAPEYFKRNPEVKGIIVLRDPVKRIYSSFNFTKYNLNSINPIISFDAYVNDLLADADFQYIKNEVSRFVLSHELYYSKYDYVLQSWQSLIKEGRVKIIIFEALIDSPEDIYRDLFNWLAITQEKIWETKAKNTTLQPKKEWLHQLAVIVNKKVYNWRVFQPIKKLYKSNMTKVHHATEEDLKAMNKLRGALNDSIENLNRQFGIDTSYWK</sequence>
<dbReference type="InterPro" id="IPR037359">
    <property type="entry name" value="NST/OST"/>
</dbReference>
<feature type="domain" description="Sulfotransferase" evidence="3">
    <location>
        <begin position="3"/>
        <end position="220"/>
    </location>
</feature>
<gene>
    <name evidence="4" type="ORF">JKA74_05725</name>
</gene>
<evidence type="ECO:0000256" key="2">
    <source>
        <dbReference type="ARBA" id="ARBA00023180"/>
    </source>
</evidence>
<evidence type="ECO:0000313" key="5">
    <source>
        <dbReference type="Proteomes" id="UP000611723"/>
    </source>
</evidence>
<dbReference type="PANTHER" id="PTHR10605">
    <property type="entry name" value="HEPARAN SULFATE SULFOTRANSFERASE"/>
    <property type="match status" value="1"/>
</dbReference>
<name>A0A934WXB4_9BACT</name>
<dbReference type="InterPro" id="IPR027417">
    <property type="entry name" value="P-loop_NTPase"/>
</dbReference>
<dbReference type="GO" id="GO:0008146">
    <property type="term" value="F:sulfotransferase activity"/>
    <property type="evidence" value="ECO:0007669"/>
    <property type="project" value="InterPro"/>
</dbReference>
<accession>A0A934WXB4</accession>
<keyword evidence="2" id="KW-0325">Glycoprotein</keyword>